<accession>V9FBV1</accession>
<dbReference type="Proteomes" id="UP000018721">
    <property type="component" value="Unassembled WGS sequence"/>
</dbReference>
<name>V9FBV1_PHYNI</name>
<evidence type="ECO:0000313" key="2">
    <source>
        <dbReference type="Proteomes" id="UP000018721"/>
    </source>
</evidence>
<protein>
    <submittedName>
        <fullName evidence="1">Uncharacterized protein</fullName>
    </submittedName>
</protein>
<evidence type="ECO:0000313" key="1">
    <source>
        <dbReference type="EMBL" id="ETI48944.1"/>
    </source>
</evidence>
<proteinExistence type="predicted"/>
<comment type="caution">
    <text evidence="1">The sequence shown here is derived from an EMBL/GenBank/DDBJ whole genome shotgun (WGS) entry which is preliminary data.</text>
</comment>
<organism evidence="1 2">
    <name type="scientific">Phytophthora nicotianae P1569</name>
    <dbReference type="NCBI Taxonomy" id="1317065"/>
    <lineage>
        <taxon>Eukaryota</taxon>
        <taxon>Sar</taxon>
        <taxon>Stramenopiles</taxon>
        <taxon>Oomycota</taxon>
        <taxon>Peronosporomycetes</taxon>
        <taxon>Peronosporales</taxon>
        <taxon>Peronosporaceae</taxon>
        <taxon>Phytophthora</taxon>
    </lineage>
</organism>
<feature type="non-terminal residue" evidence="1">
    <location>
        <position position="1"/>
    </location>
</feature>
<dbReference type="HOGENOM" id="CLU_2911236_0_0_1"/>
<reference evidence="1 2" key="1">
    <citation type="submission" date="2013-11" db="EMBL/GenBank/DDBJ databases">
        <title>The Genome Sequence of Phytophthora parasitica P1569.</title>
        <authorList>
            <consortium name="The Broad Institute Genomics Platform"/>
            <person name="Russ C."/>
            <person name="Tyler B."/>
            <person name="Panabieres F."/>
            <person name="Shan W."/>
            <person name="Tripathy S."/>
            <person name="Grunwald N."/>
            <person name="Machado M."/>
            <person name="Johnson C.S."/>
            <person name="Arredondo F."/>
            <person name="Hong C."/>
            <person name="Coffey M."/>
            <person name="Young S.K."/>
            <person name="Zeng Q."/>
            <person name="Gargeya S."/>
            <person name="Fitzgerald M."/>
            <person name="Abouelleil A."/>
            <person name="Alvarado L."/>
            <person name="Chapman S.B."/>
            <person name="Gainer-Dewar J."/>
            <person name="Goldberg J."/>
            <person name="Griggs A."/>
            <person name="Gujja S."/>
            <person name="Hansen M."/>
            <person name="Howarth C."/>
            <person name="Imamovic A."/>
            <person name="Ireland A."/>
            <person name="Larimer J."/>
            <person name="McCowan C."/>
            <person name="Murphy C."/>
            <person name="Pearson M."/>
            <person name="Poon T.W."/>
            <person name="Priest M."/>
            <person name="Roberts A."/>
            <person name="Saif S."/>
            <person name="Shea T."/>
            <person name="Sykes S."/>
            <person name="Wortman J."/>
            <person name="Nusbaum C."/>
            <person name="Birren B."/>
        </authorList>
    </citation>
    <scope>NUCLEOTIDE SEQUENCE [LARGE SCALE GENOMIC DNA]</scope>
    <source>
        <strain evidence="1 2">P1569</strain>
    </source>
</reference>
<dbReference type="EMBL" id="ANIZ01001164">
    <property type="protein sequence ID" value="ETI48944.1"/>
    <property type="molecule type" value="Genomic_DNA"/>
</dbReference>
<gene>
    <name evidence="1" type="ORF">F443_07080</name>
</gene>
<sequence length="62" mass="6742">ASLQMPSAELTRCSATPTELATALGSNLEGLVFLFLPKSTWVSVATDQIGTSFNIERRQRTK</sequence>
<dbReference type="OrthoDB" id="142668at2759"/>
<keyword evidence="2" id="KW-1185">Reference proteome</keyword>
<dbReference type="AlphaFoldDB" id="V9FBV1"/>